<dbReference type="PANTHER" id="PTHR38926:SF2">
    <property type="entry name" value="F-BOX_LRR-REPEAT PROTEIN 21-RELATED"/>
    <property type="match status" value="1"/>
</dbReference>
<proteinExistence type="predicted"/>
<dbReference type="PANTHER" id="PTHR38926">
    <property type="entry name" value="F-BOX DOMAIN CONTAINING PROTEIN, EXPRESSED"/>
    <property type="match status" value="1"/>
</dbReference>
<accession>A0AA38TRR3</accession>
<feature type="domain" description="F-box/LRR-repeat protein 15/At3g58940/PEG3-like LRR" evidence="1">
    <location>
        <begin position="24"/>
        <end position="93"/>
    </location>
</feature>
<protein>
    <recommendedName>
        <fullName evidence="1">F-box/LRR-repeat protein 15/At3g58940/PEG3-like LRR domain-containing protein</fullName>
    </recommendedName>
</protein>
<sequence length="102" mass="11382">MALVGVTSFAKHFKTVMNYIRPSVLALALTGSTKLKRLCLMSCYNITGYGLNNAVKRLPHLETLELSYTSIRVEDIEVIRHNCPQLKSFTMKKGLGAFMASQ</sequence>
<dbReference type="AlphaFoldDB" id="A0AA38TRR3"/>
<keyword evidence="3" id="KW-1185">Reference proteome</keyword>
<name>A0AA38TRR3_9ASTR</name>
<organism evidence="2 3">
    <name type="scientific">Centaurea solstitialis</name>
    <name type="common">yellow star-thistle</name>
    <dbReference type="NCBI Taxonomy" id="347529"/>
    <lineage>
        <taxon>Eukaryota</taxon>
        <taxon>Viridiplantae</taxon>
        <taxon>Streptophyta</taxon>
        <taxon>Embryophyta</taxon>
        <taxon>Tracheophyta</taxon>
        <taxon>Spermatophyta</taxon>
        <taxon>Magnoliopsida</taxon>
        <taxon>eudicotyledons</taxon>
        <taxon>Gunneridae</taxon>
        <taxon>Pentapetalae</taxon>
        <taxon>asterids</taxon>
        <taxon>campanulids</taxon>
        <taxon>Asterales</taxon>
        <taxon>Asteraceae</taxon>
        <taxon>Carduoideae</taxon>
        <taxon>Cardueae</taxon>
        <taxon>Centaureinae</taxon>
        <taxon>Centaurea</taxon>
    </lineage>
</organism>
<dbReference type="EMBL" id="JARYMX010000001">
    <property type="protein sequence ID" value="KAJ9565860.1"/>
    <property type="molecule type" value="Genomic_DNA"/>
</dbReference>
<evidence type="ECO:0000259" key="1">
    <source>
        <dbReference type="Pfam" id="PF24758"/>
    </source>
</evidence>
<reference evidence="2" key="1">
    <citation type="submission" date="2023-03" db="EMBL/GenBank/DDBJ databases">
        <title>Chromosome-scale reference genome and RAD-based genetic map of yellow starthistle (Centaurea solstitialis) reveal putative structural variation and QTLs associated with invader traits.</title>
        <authorList>
            <person name="Reatini B."/>
            <person name="Cang F.A."/>
            <person name="Jiang Q."/>
            <person name="Mckibben M.T.W."/>
            <person name="Barker M.S."/>
            <person name="Rieseberg L.H."/>
            <person name="Dlugosch K.M."/>
        </authorList>
    </citation>
    <scope>NUCLEOTIDE SEQUENCE</scope>
    <source>
        <strain evidence="2">CAN-66</strain>
        <tissue evidence="2">Leaf</tissue>
    </source>
</reference>
<dbReference type="Proteomes" id="UP001172457">
    <property type="component" value="Chromosome 1"/>
</dbReference>
<dbReference type="Gene3D" id="3.80.10.10">
    <property type="entry name" value="Ribonuclease Inhibitor"/>
    <property type="match status" value="1"/>
</dbReference>
<dbReference type="InterPro" id="IPR032675">
    <property type="entry name" value="LRR_dom_sf"/>
</dbReference>
<dbReference type="SUPFAM" id="SSF52047">
    <property type="entry name" value="RNI-like"/>
    <property type="match status" value="1"/>
</dbReference>
<comment type="caution">
    <text evidence="2">The sequence shown here is derived from an EMBL/GenBank/DDBJ whole genome shotgun (WGS) entry which is preliminary data.</text>
</comment>
<dbReference type="InterPro" id="IPR055411">
    <property type="entry name" value="LRR_FXL15/At3g58940/PEG3-like"/>
</dbReference>
<dbReference type="Pfam" id="PF24758">
    <property type="entry name" value="LRR_At5g56370"/>
    <property type="match status" value="1"/>
</dbReference>
<gene>
    <name evidence="2" type="ORF">OSB04_001826</name>
</gene>
<evidence type="ECO:0000313" key="3">
    <source>
        <dbReference type="Proteomes" id="UP001172457"/>
    </source>
</evidence>
<evidence type="ECO:0000313" key="2">
    <source>
        <dbReference type="EMBL" id="KAJ9565860.1"/>
    </source>
</evidence>